<dbReference type="Proteomes" id="UP001056120">
    <property type="component" value="Linkage Group LG02"/>
</dbReference>
<evidence type="ECO:0000313" key="1">
    <source>
        <dbReference type="EMBL" id="KAI3824165.1"/>
    </source>
</evidence>
<dbReference type="EMBL" id="CM042019">
    <property type="protein sequence ID" value="KAI3824165.1"/>
    <property type="molecule type" value="Genomic_DNA"/>
</dbReference>
<gene>
    <name evidence="1" type="ORF">L1987_05614</name>
</gene>
<keyword evidence="2" id="KW-1185">Reference proteome</keyword>
<reference evidence="1 2" key="2">
    <citation type="journal article" date="2022" name="Mol. Ecol. Resour.">
        <title>The genomes of chicory, endive, great burdock and yacon provide insights into Asteraceae paleo-polyploidization history and plant inulin production.</title>
        <authorList>
            <person name="Fan W."/>
            <person name="Wang S."/>
            <person name="Wang H."/>
            <person name="Wang A."/>
            <person name="Jiang F."/>
            <person name="Liu H."/>
            <person name="Zhao H."/>
            <person name="Xu D."/>
            <person name="Zhang Y."/>
        </authorList>
    </citation>
    <scope>NUCLEOTIDE SEQUENCE [LARGE SCALE GENOMIC DNA]</scope>
    <source>
        <strain evidence="2">cv. Yunnan</strain>
        <tissue evidence="1">Leaves</tissue>
    </source>
</reference>
<name>A0ACB9JW10_9ASTR</name>
<comment type="caution">
    <text evidence="1">The sequence shown here is derived from an EMBL/GenBank/DDBJ whole genome shotgun (WGS) entry which is preliminary data.</text>
</comment>
<proteinExistence type="predicted"/>
<evidence type="ECO:0000313" key="2">
    <source>
        <dbReference type="Proteomes" id="UP001056120"/>
    </source>
</evidence>
<protein>
    <submittedName>
        <fullName evidence="1">Uncharacterized protein</fullName>
    </submittedName>
</protein>
<accession>A0ACB9JW10</accession>
<reference evidence="2" key="1">
    <citation type="journal article" date="2022" name="Mol. Ecol. Resour.">
        <title>The genomes of chicory, endive, great burdock and yacon provide insights into Asteraceae palaeo-polyploidization history and plant inulin production.</title>
        <authorList>
            <person name="Fan W."/>
            <person name="Wang S."/>
            <person name="Wang H."/>
            <person name="Wang A."/>
            <person name="Jiang F."/>
            <person name="Liu H."/>
            <person name="Zhao H."/>
            <person name="Xu D."/>
            <person name="Zhang Y."/>
        </authorList>
    </citation>
    <scope>NUCLEOTIDE SEQUENCE [LARGE SCALE GENOMIC DNA]</scope>
    <source>
        <strain evidence="2">cv. Yunnan</strain>
    </source>
</reference>
<sequence length="93" mass="10566">MVLGIMAGMMINLMAILLLITSLMEDMVVDKIPSTEELDTLYEDIQIESPSEEALPQYLTFQEPPEFVACRNTTWPTSSIYHDLIMGYRDPPP</sequence>
<organism evidence="1 2">
    <name type="scientific">Smallanthus sonchifolius</name>
    <dbReference type="NCBI Taxonomy" id="185202"/>
    <lineage>
        <taxon>Eukaryota</taxon>
        <taxon>Viridiplantae</taxon>
        <taxon>Streptophyta</taxon>
        <taxon>Embryophyta</taxon>
        <taxon>Tracheophyta</taxon>
        <taxon>Spermatophyta</taxon>
        <taxon>Magnoliopsida</taxon>
        <taxon>eudicotyledons</taxon>
        <taxon>Gunneridae</taxon>
        <taxon>Pentapetalae</taxon>
        <taxon>asterids</taxon>
        <taxon>campanulids</taxon>
        <taxon>Asterales</taxon>
        <taxon>Asteraceae</taxon>
        <taxon>Asteroideae</taxon>
        <taxon>Heliantheae alliance</taxon>
        <taxon>Millerieae</taxon>
        <taxon>Smallanthus</taxon>
    </lineage>
</organism>